<evidence type="ECO:0000313" key="2">
    <source>
        <dbReference type="Proteomes" id="UP000593594"/>
    </source>
</evidence>
<dbReference type="RefSeq" id="WP_213161862.1">
    <property type="nucleotide sequence ID" value="NZ_CP058214.1"/>
</dbReference>
<accession>A0A7S8C6X7</accession>
<dbReference type="KEGG" id="kmn:HW532_18395"/>
<dbReference type="EMBL" id="CP058214">
    <property type="protein sequence ID" value="QPC44492.1"/>
    <property type="molecule type" value="Genomic_DNA"/>
</dbReference>
<proteinExistence type="predicted"/>
<keyword evidence="2" id="KW-1185">Reference proteome</keyword>
<reference evidence="1 2" key="1">
    <citation type="submission" date="2020-06" db="EMBL/GenBank/DDBJ databases">
        <title>Genome sequence of 2 isolates from Red Sea Mangroves.</title>
        <authorList>
            <person name="Sefrji F."/>
            <person name="Michoud G."/>
            <person name="Merlino G."/>
            <person name="Daffonchio D."/>
        </authorList>
    </citation>
    <scope>NUCLEOTIDE SEQUENCE [LARGE SCALE GENOMIC DNA]</scope>
    <source>
        <strain evidence="1 2">R1DC25</strain>
    </source>
</reference>
<protein>
    <submittedName>
        <fullName evidence="1">Uncharacterized protein</fullName>
    </submittedName>
</protein>
<gene>
    <name evidence="1" type="ORF">HW532_18395</name>
</gene>
<organism evidence="1 2">
    <name type="scientific">Kaustia mangrovi</name>
    <dbReference type="NCBI Taxonomy" id="2593653"/>
    <lineage>
        <taxon>Bacteria</taxon>
        <taxon>Pseudomonadati</taxon>
        <taxon>Pseudomonadota</taxon>
        <taxon>Alphaproteobacteria</taxon>
        <taxon>Hyphomicrobiales</taxon>
        <taxon>Parvibaculaceae</taxon>
        <taxon>Kaustia</taxon>
    </lineage>
</organism>
<dbReference type="Proteomes" id="UP000593594">
    <property type="component" value="Chromosome"/>
</dbReference>
<name>A0A7S8C6X7_9HYPH</name>
<sequence length="94" mass="10422">MTDATTRLEGLVDRLESRLAQVPELNDYSDWPKVKAATAEIVDEFARDDGARYRETGSEHVFRMAGFSASSTSSQLGALRNWCAGARRRLGRDG</sequence>
<dbReference type="AlphaFoldDB" id="A0A7S8C6X7"/>
<evidence type="ECO:0000313" key="1">
    <source>
        <dbReference type="EMBL" id="QPC44492.1"/>
    </source>
</evidence>